<evidence type="ECO:0000256" key="1">
    <source>
        <dbReference type="SAM" id="MobiDB-lite"/>
    </source>
</evidence>
<feature type="region of interest" description="Disordered" evidence="1">
    <location>
        <begin position="1"/>
        <end position="27"/>
    </location>
</feature>
<dbReference type="SUPFAM" id="SSF159774">
    <property type="entry name" value="YerB-like"/>
    <property type="match status" value="1"/>
</dbReference>
<evidence type="ECO:0000313" key="4">
    <source>
        <dbReference type="EMBL" id="MCT2589989.1"/>
    </source>
</evidence>
<dbReference type="RefSeq" id="WP_260217206.1">
    <property type="nucleotide sequence ID" value="NZ_JAJAGO010000003.1"/>
</dbReference>
<dbReference type="Proteomes" id="UP001156389">
    <property type="component" value="Unassembled WGS sequence"/>
</dbReference>
<dbReference type="InterPro" id="IPR023158">
    <property type="entry name" value="YerB-like_sf"/>
</dbReference>
<dbReference type="InterPro" id="IPR035328">
    <property type="entry name" value="DUF3048_C"/>
</dbReference>
<keyword evidence="5" id="KW-1185">Reference proteome</keyword>
<evidence type="ECO:0000259" key="2">
    <source>
        <dbReference type="Pfam" id="PF11258"/>
    </source>
</evidence>
<dbReference type="InterPro" id="IPR021416">
    <property type="entry name" value="DUF3048_N"/>
</dbReference>
<dbReference type="Pfam" id="PF11258">
    <property type="entry name" value="DUF3048"/>
    <property type="match status" value="1"/>
</dbReference>
<dbReference type="EMBL" id="JAJAGO010000003">
    <property type="protein sequence ID" value="MCT2589989.1"/>
    <property type="molecule type" value="Genomic_DNA"/>
</dbReference>
<proteinExistence type="predicted"/>
<sequence>MAAWTAGRQARDTWTAQRAAPTRRARGQARRAARRLLALTAAALLCVTAACDTSEDDSQRDPHERDQAPTHGRSPFTDVSGRLGPVLAVKIDNAPGARPPTGLEKADLVFVEQVEGGSSRLMAVYSRRLPDSVGPVRSARESDIELLGQFGRPALAYSGVRSALQDDLRRAPVRRLPPSKAPAAYSRSDTRAAPHNLFLRPEEALRSAPGVSAPRDIGFRFGAAPAGGEPAAQHTVRYPAASFRFDWSPGEGRWLVSMDGTAARTADGERLGAPTVIEQRVTVRASRFRDVAGAVTPYIETVGTGKATVLRDGKAYATEWKRPTDDSGTTYTLPEGDERMTFARGPVWVVYTAR</sequence>
<protein>
    <submittedName>
        <fullName evidence="4">DUF3048 domain-containing protein</fullName>
    </submittedName>
</protein>
<feature type="region of interest" description="Disordered" evidence="1">
    <location>
        <begin position="51"/>
        <end position="81"/>
    </location>
</feature>
<feature type="domain" description="DUF3048" evidence="2">
    <location>
        <begin position="84"/>
        <end position="206"/>
    </location>
</feature>
<dbReference type="Pfam" id="PF17479">
    <property type="entry name" value="DUF3048_C"/>
    <property type="match status" value="1"/>
</dbReference>
<gene>
    <name evidence="4" type="ORF">LHJ74_08705</name>
</gene>
<feature type="compositionally biased region" description="Basic and acidic residues" evidence="1">
    <location>
        <begin position="57"/>
        <end position="68"/>
    </location>
</feature>
<name>A0ABT2JRW6_9ACTN</name>
<evidence type="ECO:0000259" key="3">
    <source>
        <dbReference type="Pfam" id="PF17479"/>
    </source>
</evidence>
<accession>A0ABT2JRW6</accession>
<comment type="caution">
    <text evidence="4">The sequence shown here is derived from an EMBL/GenBank/DDBJ whole genome shotgun (WGS) entry which is preliminary data.</text>
</comment>
<reference evidence="4 5" key="1">
    <citation type="submission" date="2021-10" db="EMBL/GenBank/DDBJ databases">
        <title>Streptomyces gossypii sp. nov., isolated from soil collected from cotton field.</title>
        <authorList>
            <person name="Ge X."/>
            <person name="Chen X."/>
            <person name="Liu W."/>
        </authorList>
    </citation>
    <scope>NUCLEOTIDE SEQUENCE [LARGE SCALE GENOMIC DNA]</scope>
    <source>
        <strain evidence="4 5">N2-109</strain>
    </source>
</reference>
<organism evidence="4 5">
    <name type="scientific">Streptomyces gossypii</name>
    <dbReference type="NCBI Taxonomy" id="2883101"/>
    <lineage>
        <taxon>Bacteria</taxon>
        <taxon>Bacillati</taxon>
        <taxon>Actinomycetota</taxon>
        <taxon>Actinomycetes</taxon>
        <taxon>Kitasatosporales</taxon>
        <taxon>Streptomycetaceae</taxon>
        <taxon>Streptomyces</taxon>
    </lineage>
</organism>
<evidence type="ECO:0000313" key="5">
    <source>
        <dbReference type="Proteomes" id="UP001156389"/>
    </source>
</evidence>
<dbReference type="Gene3D" id="3.50.90.10">
    <property type="entry name" value="YerB-like"/>
    <property type="match status" value="1"/>
</dbReference>
<feature type="domain" description="DUF3048" evidence="3">
    <location>
        <begin position="235"/>
        <end position="349"/>
    </location>
</feature>